<feature type="transmembrane region" description="Helical" evidence="1">
    <location>
        <begin position="25"/>
        <end position="44"/>
    </location>
</feature>
<dbReference type="EMBL" id="BAAAUT010000020">
    <property type="protein sequence ID" value="GAA3136060.1"/>
    <property type="molecule type" value="Genomic_DNA"/>
</dbReference>
<organism evidence="2 3">
    <name type="scientific">Planomonospora alba</name>
    <dbReference type="NCBI Taxonomy" id="161354"/>
    <lineage>
        <taxon>Bacteria</taxon>
        <taxon>Bacillati</taxon>
        <taxon>Actinomycetota</taxon>
        <taxon>Actinomycetes</taxon>
        <taxon>Streptosporangiales</taxon>
        <taxon>Streptosporangiaceae</taxon>
        <taxon>Planomonospora</taxon>
    </lineage>
</organism>
<proteinExistence type="predicted"/>
<reference evidence="3" key="1">
    <citation type="journal article" date="2019" name="Int. J. Syst. Evol. Microbiol.">
        <title>The Global Catalogue of Microorganisms (GCM) 10K type strain sequencing project: providing services to taxonomists for standard genome sequencing and annotation.</title>
        <authorList>
            <consortium name="The Broad Institute Genomics Platform"/>
            <consortium name="The Broad Institute Genome Sequencing Center for Infectious Disease"/>
            <person name="Wu L."/>
            <person name="Ma J."/>
        </authorList>
    </citation>
    <scope>NUCLEOTIDE SEQUENCE [LARGE SCALE GENOMIC DNA]</scope>
    <source>
        <strain evidence="3">JCM 9373</strain>
    </source>
</reference>
<dbReference type="Proteomes" id="UP001500320">
    <property type="component" value="Unassembled WGS sequence"/>
</dbReference>
<gene>
    <name evidence="2" type="ORF">GCM10010466_28550</name>
</gene>
<evidence type="ECO:0000256" key="1">
    <source>
        <dbReference type="SAM" id="Phobius"/>
    </source>
</evidence>
<name>A0ABP6N953_9ACTN</name>
<evidence type="ECO:0000313" key="2">
    <source>
        <dbReference type="EMBL" id="GAA3136060.1"/>
    </source>
</evidence>
<dbReference type="RefSeq" id="WP_344859602.1">
    <property type="nucleotide sequence ID" value="NZ_BAAAUT010000020.1"/>
</dbReference>
<keyword evidence="1" id="KW-0472">Membrane</keyword>
<keyword evidence="3" id="KW-1185">Reference proteome</keyword>
<accession>A0ABP6N953</accession>
<comment type="caution">
    <text evidence="2">The sequence shown here is derived from an EMBL/GenBank/DDBJ whole genome shotgun (WGS) entry which is preliminary data.</text>
</comment>
<evidence type="ECO:0000313" key="3">
    <source>
        <dbReference type="Proteomes" id="UP001500320"/>
    </source>
</evidence>
<sequence length="196" mass="21050">MVSNETLAGWDSGAGALTRRDRRRFTIAGCAGLALAAAGLLLWYSGALVPRFHAFPHGHQTGLRDDAADRPGLPLVHERRIVVNDGFLPVTVTAAAGHGPGLVLDSVTAGDGRRLPWVIGAGERLTVVVGYAVTDCETPAETIGLRLRAERWWGTAEADVPFGEDEREFAGVRGPVTSACEDAEHAARHRERARRR</sequence>
<keyword evidence="1" id="KW-1133">Transmembrane helix</keyword>
<keyword evidence="1" id="KW-0812">Transmembrane</keyword>
<protein>
    <submittedName>
        <fullName evidence="2">Uncharacterized protein</fullName>
    </submittedName>
</protein>